<gene>
    <name evidence="3" type="ORF">GY21_08655</name>
</gene>
<organism evidence="3 4">
    <name type="scientific">Cryobacterium roopkundense</name>
    <dbReference type="NCBI Taxonomy" id="1001240"/>
    <lineage>
        <taxon>Bacteria</taxon>
        <taxon>Bacillati</taxon>
        <taxon>Actinomycetota</taxon>
        <taxon>Actinomycetes</taxon>
        <taxon>Micrococcales</taxon>
        <taxon>Microbacteriaceae</taxon>
        <taxon>Cryobacterium</taxon>
    </lineage>
</organism>
<evidence type="ECO:0000259" key="2">
    <source>
        <dbReference type="SMART" id="SM00829"/>
    </source>
</evidence>
<dbReference type="InterPro" id="IPR011032">
    <property type="entry name" value="GroES-like_sf"/>
</dbReference>
<dbReference type="CDD" id="cd05289">
    <property type="entry name" value="MDR_like_2"/>
    <property type="match status" value="1"/>
</dbReference>
<dbReference type="RefSeq" id="WP_035836324.1">
    <property type="nucleotide sequence ID" value="NZ_JACHBQ010000001.1"/>
</dbReference>
<dbReference type="SUPFAM" id="SSF50129">
    <property type="entry name" value="GroES-like"/>
    <property type="match status" value="1"/>
</dbReference>
<sequence>MRAARFHRYGDPDVLVVEEAAEPHAGANSIRIRVKAVSDNAIDYLLRAGTLQDLLPLDLPAIPGRDAVGVMDEVGEGVTDSSVGDLVFGLGGVSDTTAEFAVLTAWSAVPPQWSIEQAAAAGLASVTAAGAINALGDLTGRTLLIEGASGAVGSAATALAIAAGATVIGTASPANHKHLADLGATATTYGPGLAERVAALAPEGVFAALHAAPSPALVDLVDIVGDKSRVVSVVGTEEAARLGVRIVNAENDSALLEQTAELGRRGLYFPRVGHVLPLASMSPAHKLASAGAGKVVVIVS</sequence>
<dbReference type="Pfam" id="PF08240">
    <property type="entry name" value="ADH_N"/>
    <property type="match status" value="1"/>
</dbReference>
<reference evidence="3 4" key="1">
    <citation type="submission" date="2014-08" db="EMBL/GenBank/DDBJ databases">
        <authorList>
            <person name="Sisinthy S."/>
        </authorList>
    </citation>
    <scope>NUCLEOTIDE SEQUENCE [LARGE SCALE GENOMIC DNA]</scope>
    <source>
        <strain evidence="3 4">RuG17</strain>
    </source>
</reference>
<dbReference type="PANTHER" id="PTHR44154">
    <property type="entry name" value="QUINONE OXIDOREDUCTASE"/>
    <property type="match status" value="1"/>
</dbReference>
<name>A0A099JHL3_9MICO</name>
<dbReference type="Gene3D" id="3.90.180.10">
    <property type="entry name" value="Medium-chain alcohol dehydrogenases, catalytic domain"/>
    <property type="match status" value="1"/>
</dbReference>
<dbReference type="InterPro" id="IPR020843">
    <property type="entry name" value="ER"/>
</dbReference>
<evidence type="ECO:0000256" key="1">
    <source>
        <dbReference type="ARBA" id="ARBA00022857"/>
    </source>
</evidence>
<dbReference type="EMBL" id="JPXF01000029">
    <property type="protein sequence ID" value="KGJ76978.1"/>
    <property type="molecule type" value="Genomic_DNA"/>
</dbReference>
<dbReference type="GO" id="GO:0016491">
    <property type="term" value="F:oxidoreductase activity"/>
    <property type="evidence" value="ECO:0007669"/>
    <property type="project" value="InterPro"/>
</dbReference>
<protein>
    <submittedName>
        <fullName evidence="3">NADPH:quinone reductase</fullName>
    </submittedName>
</protein>
<dbReference type="PANTHER" id="PTHR44154:SF1">
    <property type="entry name" value="QUINONE OXIDOREDUCTASE"/>
    <property type="match status" value="1"/>
</dbReference>
<dbReference type="SUPFAM" id="SSF51735">
    <property type="entry name" value="NAD(P)-binding Rossmann-fold domains"/>
    <property type="match status" value="1"/>
</dbReference>
<evidence type="ECO:0000313" key="4">
    <source>
        <dbReference type="Proteomes" id="UP000029864"/>
    </source>
</evidence>
<dbReference type="InterPro" id="IPR013154">
    <property type="entry name" value="ADH-like_N"/>
</dbReference>
<comment type="caution">
    <text evidence="3">The sequence shown here is derived from an EMBL/GenBank/DDBJ whole genome shotgun (WGS) entry which is preliminary data.</text>
</comment>
<evidence type="ECO:0000313" key="3">
    <source>
        <dbReference type="EMBL" id="KGJ76978.1"/>
    </source>
</evidence>
<feature type="domain" description="Enoyl reductase (ER)" evidence="2">
    <location>
        <begin position="10"/>
        <end position="297"/>
    </location>
</feature>
<dbReference type="SMART" id="SM00829">
    <property type="entry name" value="PKS_ER"/>
    <property type="match status" value="1"/>
</dbReference>
<dbReference type="InterPro" id="IPR036291">
    <property type="entry name" value="NAD(P)-bd_dom_sf"/>
</dbReference>
<accession>A0A099JHL3</accession>
<proteinExistence type="predicted"/>
<dbReference type="eggNOG" id="COG0604">
    <property type="taxonomic scope" value="Bacteria"/>
</dbReference>
<dbReference type="STRING" id="1001240.GY21_08655"/>
<dbReference type="InterPro" id="IPR051603">
    <property type="entry name" value="Zinc-ADH_QOR/CCCR"/>
</dbReference>
<dbReference type="Proteomes" id="UP000029864">
    <property type="component" value="Unassembled WGS sequence"/>
</dbReference>
<dbReference type="OrthoDB" id="3727682at2"/>
<keyword evidence="1" id="KW-0521">NADP</keyword>
<dbReference type="AlphaFoldDB" id="A0A099JHL3"/>
<keyword evidence="4" id="KW-1185">Reference proteome</keyword>
<dbReference type="Gene3D" id="3.40.50.720">
    <property type="entry name" value="NAD(P)-binding Rossmann-like Domain"/>
    <property type="match status" value="1"/>
</dbReference>